<evidence type="ECO:0000313" key="1">
    <source>
        <dbReference type="EMBL" id="CAB4005604.1"/>
    </source>
</evidence>
<protein>
    <submittedName>
        <fullName evidence="1">Uncharacterized protein</fullName>
    </submittedName>
</protein>
<evidence type="ECO:0000313" key="2">
    <source>
        <dbReference type="Proteomes" id="UP001152795"/>
    </source>
</evidence>
<dbReference type="EMBL" id="CACRXK020005248">
    <property type="protein sequence ID" value="CAB4005604.1"/>
    <property type="molecule type" value="Genomic_DNA"/>
</dbReference>
<dbReference type="OrthoDB" id="5987385at2759"/>
<dbReference type="Proteomes" id="UP001152795">
    <property type="component" value="Unassembled WGS sequence"/>
</dbReference>
<accession>A0A6S7HK59</accession>
<proteinExistence type="predicted"/>
<dbReference type="AlphaFoldDB" id="A0A6S7HK59"/>
<comment type="caution">
    <text evidence="1">The sequence shown here is derived from an EMBL/GenBank/DDBJ whole genome shotgun (WGS) entry which is preliminary data.</text>
</comment>
<keyword evidence="2" id="KW-1185">Reference proteome</keyword>
<organism evidence="1 2">
    <name type="scientific">Paramuricea clavata</name>
    <name type="common">Red gorgonian</name>
    <name type="synonym">Violescent sea-whip</name>
    <dbReference type="NCBI Taxonomy" id="317549"/>
    <lineage>
        <taxon>Eukaryota</taxon>
        <taxon>Metazoa</taxon>
        <taxon>Cnidaria</taxon>
        <taxon>Anthozoa</taxon>
        <taxon>Octocorallia</taxon>
        <taxon>Malacalcyonacea</taxon>
        <taxon>Plexauridae</taxon>
        <taxon>Paramuricea</taxon>
    </lineage>
</organism>
<reference evidence="1" key="1">
    <citation type="submission" date="2020-04" db="EMBL/GenBank/DDBJ databases">
        <authorList>
            <person name="Alioto T."/>
            <person name="Alioto T."/>
            <person name="Gomez Garrido J."/>
        </authorList>
    </citation>
    <scope>NUCLEOTIDE SEQUENCE</scope>
    <source>
        <strain evidence="1">A484AB</strain>
    </source>
</reference>
<sequence length="145" mass="17102">MSKANKQLGVLKRTCLSSKNVIRRSLYLTLVKSQLSYATQVWSSNHHSQLNRRIERVQKRRATKWILGIKTGEIPYEQRLMTLKLLPLTYDREIKDLVFFYKMLYGHINLKMDSYVSFIEHRCTRLSQAASVVLQTPLHRTTTFQ</sequence>
<gene>
    <name evidence="1" type="ORF">PACLA_8A083109</name>
</gene>
<name>A0A6S7HK59_PARCT</name>